<protein>
    <submittedName>
        <fullName evidence="3">Acyl-CoA synthetase (AMP-forming)/AMP-acid ligase II</fullName>
    </submittedName>
</protein>
<reference evidence="4" key="1">
    <citation type="submission" date="2016-10" db="EMBL/GenBank/DDBJ databases">
        <authorList>
            <person name="Varghese N."/>
            <person name="Submissions S."/>
        </authorList>
    </citation>
    <scope>NUCLEOTIDE SEQUENCE [LARGE SCALE GENOMIC DNA]</scope>
    <source>
        <strain evidence="4">LMG 26031</strain>
    </source>
</reference>
<dbReference type="Gene3D" id="3.30.300.30">
    <property type="match status" value="1"/>
</dbReference>
<name>A0A1H7DGL8_9BURK</name>
<dbReference type="Pfam" id="PF13193">
    <property type="entry name" value="AMP-binding_C"/>
    <property type="match status" value="1"/>
</dbReference>
<evidence type="ECO:0000259" key="2">
    <source>
        <dbReference type="Pfam" id="PF13193"/>
    </source>
</evidence>
<dbReference type="GO" id="GO:0016878">
    <property type="term" value="F:acid-thiol ligase activity"/>
    <property type="evidence" value="ECO:0007669"/>
    <property type="project" value="UniProtKB-ARBA"/>
</dbReference>
<dbReference type="InterPro" id="IPR042099">
    <property type="entry name" value="ANL_N_sf"/>
</dbReference>
<dbReference type="PROSITE" id="PS00455">
    <property type="entry name" value="AMP_BINDING"/>
    <property type="match status" value="1"/>
</dbReference>
<dbReference type="EMBL" id="FNYE01000030">
    <property type="protein sequence ID" value="SEK00963.1"/>
    <property type="molecule type" value="Genomic_DNA"/>
</dbReference>
<dbReference type="InterPro" id="IPR050237">
    <property type="entry name" value="ATP-dep_AMP-bd_enzyme"/>
</dbReference>
<dbReference type="Gene3D" id="3.40.50.12780">
    <property type="entry name" value="N-terminal domain of ligase-like"/>
    <property type="match status" value="1"/>
</dbReference>
<dbReference type="InterPro" id="IPR025110">
    <property type="entry name" value="AMP-bd_C"/>
</dbReference>
<keyword evidence="3" id="KW-0436">Ligase</keyword>
<dbReference type="CDD" id="cd04433">
    <property type="entry name" value="AFD_class_I"/>
    <property type="match status" value="1"/>
</dbReference>
<accession>A0A1H7DGL8</accession>
<gene>
    <name evidence="3" type="ORF">SAMN05192539_103010</name>
</gene>
<dbReference type="AlphaFoldDB" id="A0A1H7DGL8"/>
<sequence>MNRKPLIELLRTFAERPAINTTSASYTYAHLADEVERQLQRLSDAGVAPGATVFLQGDYSFGGIALFLAMYQNDNIIAMNTSDNAQEIDSKRATANASFFAETGGCKIEPSPAQEDVSAPLVSALREQRHAGLILFSSGTTGKPKAMLHDLDRLIDGYLGRRSRPLSMLLFLLFDHIGGINTLLNILSIGGGATLVDEKTPARVAALIERFKVSVLPTSPTFLNLLLLADVADQNALTSLRMITYGTEPMPESLLQSLREVLPRVKLLQTFGTSETGIVSTTSISSNSLFMKFNDASTEYKVVDGELWLRSTRQILGYLNHPSDSFTDDGWFRTGDLVEQGEDGSVRIRGRRKEVINVGGEKVFPAEVESVLLKHPWVRDCRAYGQANGITGQFVAADVVLDAQCGQQVDAALREIRAFARSNMDSYKAPVRLNAVGAIAYSARFKKLLGSPNRQSSTEL</sequence>
<dbReference type="Pfam" id="PF00501">
    <property type="entry name" value="AMP-binding"/>
    <property type="match status" value="1"/>
</dbReference>
<feature type="domain" description="AMP-binding enzyme C-terminal" evidence="2">
    <location>
        <begin position="367"/>
        <end position="438"/>
    </location>
</feature>
<dbReference type="PANTHER" id="PTHR43767">
    <property type="entry name" value="LONG-CHAIN-FATTY-ACID--COA LIGASE"/>
    <property type="match status" value="1"/>
</dbReference>
<dbReference type="InterPro" id="IPR045851">
    <property type="entry name" value="AMP-bd_C_sf"/>
</dbReference>
<organism evidence="3 4">
    <name type="scientific">Paraburkholderia diazotrophica</name>
    <dbReference type="NCBI Taxonomy" id="667676"/>
    <lineage>
        <taxon>Bacteria</taxon>
        <taxon>Pseudomonadati</taxon>
        <taxon>Pseudomonadota</taxon>
        <taxon>Betaproteobacteria</taxon>
        <taxon>Burkholderiales</taxon>
        <taxon>Burkholderiaceae</taxon>
        <taxon>Paraburkholderia</taxon>
    </lineage>
</organism>
<evidence type="ECO:0000259" key="1">
    <source>
        <dbReference type="Pfam" id="PF00501"/>
    </source>
</evidence>
<dbReference type="Proteomes" id="UP000198866">
    <property type="component" value="Unassembled WGS sequence"/>
</dbReference>
<dbReference type="InterPro" id="IPR020845">
    <property type="entry name" value="AMP-binding_CS"/>
</dbReference>
<keyword evidence="4" id="KW-1185">Reference proteome</keyword>
<evidence type="ECO:0000313" key="3">
    <source>
        <dbReference type="EMBL" id="SEK00963.1"/>
    </source>
</evidence>
<dbReference type="PANTHER" id="PTHR43767:SF1">
    <property type="entry name" value="NONRIBOSOMAL PEPTIDE SYNTHASE PES1 (EUROFUNG)-RELATED"/>
    <property type="match status" value="1"/>
</dbReference>
<evidence type="ECO:0000313" key="4">
    <source>
        <dbReference type="Proteomes" id="UP000198866"/>
    </source>
</evidence>
<dbReference type="SUPFAM" id="SSF56801">
    <property type="entry name" value="Acetyl-CoA synthetase-like"/>
    <property type="match status" value="1"/>
</dbReference>
<dbReference type="InterPro" id="IPR000873">
    <property type="entry name" value="AMP-dep_synth/lig_dom"/>
</dbReference>
<dbReference type="RefSeq" id="WP_090871426.1">
    <property type="nucleotide sequence ID" value="NZ_FNYE01000030.1"/>
</dbReference>
<feature type="domain" description="AMP-dependent synthetase/ligase" evidence="1">
    <location>
        <begin position="12"/>
        <end position="304"/>
    </location>
</feature>
<dbReference type="STRING" id="667676.SAMN05192539_103010"/>
<proteinExistence type="predicted"/>
<dbReference type="OrthoDB" id="7055148at2"/>